<protein>
    <submittedName>
        <fullName evidence="2">Uncharacterized protein</fullName>
    </submittedName>
</protein>
<dbReference type="Proteomes" id="UP000023152">
    <property type="component" value="Unassembled WGS sequence"/>
</dbReference>
<feature type="compositionally biased region" description="Low complexity" evidence="1">
    <location>
        <begin position="208"/>
        <end position="233"/>
    </location>
</feature>
<dbReference type="AlphaFoldDB" id="X6PCJ8"/>
<name>X6PCJ8_RETFI</name>
<gene>
    <name evidence="2" type="ORF">RFI_01264</name>
</gene>
<feature type="compositionally biased region" description="Basic and acidic residues" evidence="1">
    <location>
        <begin position="188"/>
        <end position="205"/>
    </location>
</feature>
<dbReference type="EMBL" id="ASPP01001272">
    <property type="protein sequence ID" value="ETO35799.1"/>
    <property type="molecule type" value="Genomic_DNA"/>
</dbReference>
<keyword evidence="3" id="KW-1185">Reference proteome</keyword>
<feature type="compositionally biased region" description="Polar residues" evidence="1">
    <location>
        <begin position="123"/>
        <end position="144"/>
    </location>
</feature>
<sequence length="320" mass="37122">MLNQTTSKNDKWSEVCQELNLWLNSKNLQDIKHFLLPAQSNGWNQELTRQCLQWQSKIDQITVRLQQLRKDIPQSTTTYQIQFQSKSPVPLPRVIYCKQITYPLQKHTMLFAVRESQVPITKSPANWTKDSNKALNGSSTKNATEVSQSHEEHDSSEDEREEKEFVLTKQPKETNGQMWRSKVASDPTNEKKGDYDDRSQNDDHVQTYNNNNNNNNNTNNNDNYNYNNNNNNNGHHEDTESTVTGDYTPFSRPGVNPFLPKVRTKRASTDGYRDVLKRFSRHCEEVMDDVLQEAILDKSEQPDPNPIAVENFIEEKKENS</sequence>
<feature type="region of interest" description="Disordered" evidence="1">
    <location>
        <begin position="298"/>
        <end position="320"/>
    </location>
</feature>
<feature type="region of interest" description="Disordered" evidence="1">
    <location>
        <begin position="123"/>
        <end position="243"/>
    </location>
</feature>
<organism evidence="2 3">
    <name type="scientific">Reticulomyxa filosa</name>
    <dbReference type="NCBI Taxonomy" id="46433"/>
    <lineage>
        <taxon>Eukaryota</taxon>
        <taxon>Sar</taxon>
        <taxon>Rhizaria</taxon>
        <taxon>Retaria</taxon>
        <taxon>Foraminifera</taxon>
        <taxon>Monothalamids</taxon>
        <taxon>Reticulomyxidae</taxon>
        <taxon>Reticulomyxa</taxon>
    </lineage>
</organism>
<evidence type="ECO:0000313" key="2">
    <source>
        <dbReference type="EMBL" id="ETO35799.1"/>
    </source>
</evidence>
<comment type="caution">
    <text evidence="2">The sequence shown here is derived from an EMBL/GenBank/DDBJ whole genome shotgun (WGS) entry which is preliminary data.</text>
</comment>
<evidence type="ECO:0000256" key="1">
    <source>
        <dbReference type="SAM" id="MobiDB-lite"/>
    </source>
</evidence>
<reference evidence="2 3" key="1">
    <citation type="journal article" date="2013" name="Curr. Biol.">
        <title>The Genome of the Foraminiferan Reticulomyxa filosa.</title>
        <authorList>
            <person name="Glockner G."/>
            <person name="Hulsmann N."/>
            <person name="Schleicher M."/>
            <person name="Noegel A.A."/>
            <person name="Eichinger L."/>
            <person name="Gallinger C."/>
            <person name="Pawlowski J."/>
            <person name="Sierra R."/>
            <person name="Euteneuer U."/>
            <person name="Pillet L."/>
            <person name="Moustafa A."/>
            <person name="Platzer M."/>
            <person name="Groth M."/>
            <person name="Szafranski K."/>
            <person name="Schliwa M."/>
        </authorList>
    </citation>
    <scope>NUCLEOTIDE SEQUENCE [LARGE SCALE GENOMIC DNA]</scope>
</reference>
<evidence type="ECO:0000313" key="3">
    <source>
        <dbReference type="Proteomes" id="UP000023152"/>
    </source>
</evidence>
<feature type="compositionally biased region" description="Basic and acidic residues" evidence="1">
    <location>
        <begin position="162"/>
        <end position="172"/>
    </location>
</feature>
<accession>X6PCJ8</accession>
<proteinExistence type="predicted"/>